<comment type="similarity">
    <text evidence="2">Belongs to the syntaxin family.</text>
</comment>
<dbReference type="PANTHER" id="PTHR15959:SF0">
    <property type="entry name" value="SYNTAXIN-18"/>
    <property type="match status" value="1"/>
</dbReference>
<dbReference type="PANTHER" id="PTHR15959">
    <property type="entry name" value="SYNTAXIN-18"/>
    <property type="match status" value="1"/>
</dbReference>
<evidence type="ECO:0000313" key="10">
    <source>
        <dbReference type="EMBL" id="KAK5081575.1"/>
    </source>
</evidence>
<keyword evidence="11" id="KW-1185">Reference proteome</keyword>
<evidence type="ECO:0000256" key="2">
    <source>
        <dbReference type="ARBA" id="ARBA00009063"/>
    </source>
</evidence>
<evidence type="ECO:0000256" key="8">
    <source>
        <dbReference type="ARBA" id="ARBA00023136"/>
    </source>
</evidence>
<dbReference type="GO" id="GO:0006890">
    <property type="term" value="P:retrograde vesicle-mediated transport, Golgi to endoplasmic reticulum"/>
    <property type="evidence" value="ECO:0007669"/>
    <property type="project" value="TreeGrafter"/>
</dbReference>
<evidence type="ECO:0000256" key="1">
    <source>
        <dbReference type="ARBA" id="ARBA00004211"/>
    </source>
</evidence>
<keyword evidence="6" id="KW-1133">Transmembrane helix</keyword>
<evidence type="ECO:0000256" key="7">
    <source>
        <dbReference type="ARBA" id="ARBA00023054"/>
    </source>
</evidence>
<name>A0AAN7SU30_9EURO</name>
<sequence length="365" mass="42046">MTDLTFTVSSLLKEKHNCDPIGKPISPRTLDSFLIEARQINRSLRELISYLRAIRVPYLSTAPPPRRNQKHARIDSKTHDNIPAYLTDKQREDIDSQTAALLIRLNSTYQNLEQANDLRHENAQRRLERKYGKSTNFLLRWAAGGDEEIAGDAGKPDRQKAEEVEEREIHQHRLGVLYYLKAVSLRAAVNARQDMVDKRLEREREKAESTLSDVRNRNVKLHSAFEFDDDLANTTLDTRGRDIYNPALSPDGDSGGQELTKEQLQLFEQENSSLMNHYNETLTQVTQAEKSLLEISSLQQTLVSQLSEQGELISNLVIDADRTDENVQRGNKELKRATERTRWPRYMYHVTLYLCAGLVLWDLIF</sequence>
<evidence type="ECO:0000256" key="4">
    <source>
        <dbReference type="ARBA" id="ARBA00022692"/>
    </source>
</evidence>
<keyword evidence="4" id="KW-0812">Transmembrane</keyword>
<dbReference type="PROSITE" id="PS50192">
    <property type="entry name" value="T_SNARE"/>
    <property type="match status" value="1"/>
</dbReference>
<dbReference type="Proteomes" id="UP001309876">
    <property type="component" value="Unassembled WGS sequence"/>
</dbReference>
<dbReference type="GO" id="GO:0015031">
    <property type="term" value="P:protein transport"/>
    <property type="evidence" value="ECO:0007669"/>
    <property type="project" value="UniProtKB-KW"/>
</dbReference>
<dbReference type="SMART" id="SM00397">
    <property type="entry name" value="t_SNARE"/>
    <property type="match status" value="1"/>
</dbReference>
<dbReference type="AlphaFoldDB" id="A0AAN7SU30"/>
<dbReference type="Gene3D" id="1.20.5.110">
    <property type="match status" value="1"/>
</dbReference>
<accession>A0AAN7SU30</accession>
<keyword evidence="7" id="KW-0175">Coiled coil</keyword>
<dbReference type="SUPFAM" id="SSF58038">
    <property type="entry name" value="SNARE fusion complex"/>
    <property type="match status" value="1"/>
</dbReference>
<dbReference type="EMBL" id="JAVRRJ010000009">
    <property type="protein sequence ID" value="KAK5081575.1"/>
    <property type="molecule type" value="Genomic_DNA"/>
</dbReference>
<keyword evidence="3" id="KW-0813">Transport</keyword>
<reference evidence="10 11" key="1">
    <citation type="submission" date="2023-08" db="EMBL/GenBank/DDBJ databases">
        <title>Black Yeasts Isolated from many extreme environments.</title>
        <authorList>
            <person name="Coleine C."/>
            <person name="Stajich J.E."/>
            <person name="Selbmann L."/>
        </authorList>
    </citation>
    <scope>NUCLEOTIDE SEQUENCE [LARGE SCALE GENOMIC DNA]</scope>
    <source>
        <strain evidence="10 11">CCFEE 5910</strain>
    </source>
</reference>
<organism evidence="10 11">
    <name type="scientific">Lithohypha guttulata</name>
    <dbReference type="NCBI Taxonomy" id="1690604"/>
    <lineage>
        <taxon>Eukaryota</taxon>
        <taxon>Fungi</taxon>
        <taxon>Dikarya</taxon>
        <taxon>Ascomycota</taxon>
        <taxon>Pezizomycotina</taxon>
        <taxon>Eurotiomycetes</taxon>
        <taxon>Chaetothyriomycetidae</taxon>
        <taxon>Chaetothyriales</taxon>
        <taxon>Trichomeriaceae</taxon>
        <taxon>Lithohypha</taxon>
    </lineage>
</organism>
<evidence type="ECO:0000256" key="3">
    <source>
        <dbReference type="ARBA" id="ARBA00022448"/>
    </source>
</evidence>
<evidence type="ECO:0000256" key="5">
    <source>
        <dbReference type="ARBA" id="ARBA00022927"/>
    </source>
</evidence>
<proteinExistence type="inferred from homology"/>
<keyword evidence="8" id="KW-0472">Membrane</keyword>
<protein>
    <submittedName>
        <fullName evidence="10">Syntaxin ufe1</fullName>
    </submittedName>
</protein>
<dbReference type="GO" id="GO:0005783">
    <property type="term" value="C:endoplasmic reticulum"/>
    <property type="evidence" value="ECO:0007669"/>
    <property type="project" value="TreeGrafter"/>
</dbReference>
<keyword evidence="5" id="KW-0653">Protein transport</keyword>
<feature type="domain" description="T-SNARE coiled-coil homology" evidence="9">
    <location>
        <begin position="275"/>
        <end position="337"/>
    </location>
</feature>
<evidence type="ECO:0000256" key="6">
    <source>
        <dbReference type="ARBA" id="ARBA00022989"/>
    </source>
</evidence>
<evidence type="ECO:0000313" key="11">
    <source>
        <dbReference type="Proteomes" id="UP001309876"/>
    </source>
</evidence>
<comment type="subcellular location">
    <subcellularLocation>
        <location evidence="1">Membrane</location>
        <topology evidence="1">Single-pass type IV membrane protein</topology>
    </subcellularLocation>
</comment>
<comment type="caution">
    <text evidence="10">The sequence shown here is derived from an EMBL/GenBank/DDBJ whole genome shotgun (WGS) entry which is preliminary data.</text>
</comment>
<gene>
    <name evidence="10" type="primary">UFE1</name>
    <name evidence="10" type="ORF">LTR05_007706</name>
</gene>
<dbReference type="InterPro" id="IPR000727">
    <property type="entry name" value="T_SNARE_dom"/>
</dbReference>
<dbReference type="GO" id="GO:0031201">
    <property type="term" value="C:SNARE complex"/>
    <property type="evidence" value="ECO:0007669"/>
    <property type="project" value="TreeGrafter"/>
</dbReference>
<evidence type="ECO:0000259" key="9">
    <source>
        <dbReference type="PROSITE" id="PS50192"/>
    </source>
</evidence>